<dbReference type="Proteomes" id="UP000887159">
    <property type="component" value="Unassembled WGS sequence"/>
</dbReference>
<evidence type="ECO:0000313" key="1">
    <source>
        <dbReference type="EMBL" id="GFX88531.1"/>
    </source>
</evidence>
<proteinExistence type="predicted"/>
<evidence type="ECO:0000313" key="2">
    <source>
        <dbReference type="Proteomes" id="UP000887159"/>
    </source>
</evidence>
<accession>A0A8X6UQJ4</accession>
<sequence length="83" mass="9538">MALSGSLPQVNLGVQGENQEVHHNLMQNLDGKQSFLQLLMWIDGPEKDHLVLRTKNWRTLAGRRLVWKMLLEKSNAHPGLSRR</sequence>
<reference evidence="1" key="1">
    <citation type="submission" date="2020-08" db="EMBL/GenBank/DDBJ databases">
        <title>Multicomponent nature underlies the extraordinary mechanical properties of spider dragline silk.</title>
        <authorList>
            <person name="Kono N."/>
            <person name="Nakamura H."/>
            <person name="Mori M."/>
            <person name="Yoshida Y."/>
            <person name="Ohtoshi R."/>
            <person name="Malay A.D."/>
            <person name="Moran D.A.P."/>
            <person name="Tomita M."/>
            <person name="Numata K."/>
            <person name="Arakawa K."/>
        </authorList>
    </citation>
    <scope>NUCLEOTIDE SEQUENCE</scope>
</reference>
<gene>
    <name evidence="1" type="ORF">TNCV_2659421</name>
</gene>
<dbReference type="AlphaFoldDB" id="A0A8X6UQJ4"/>
<dbReference type="EMBL" id="BMAU01021053">
    <property type="protein sequence ID" value="GFX88531.1"/>
    <property type="molecule type" value="Genomic_DNA"/>
</dbReference>
<comment type="caution">
    <text evidence="1">The sequence shown here is derived from an EMBL/GenBank/DDBJ whole genome shotgun (WGS) entry which is preliminary data.</text>
</comment>
<keyword evidence="2" id="KW-1185">Reference proteome</keyword>
<organism evidence="1 2">
    <name type="scientific">Trichonephila clavipes</name>
    <name type="common">Golden silk orbweaver</name>
    <name type="synonym">Nephila clavipes</name>
    <dbReference type="NCBI Taxonomy" id="2585209"/>
    <lineage>
        <taxon>Eukaryota</taxon>
        <taxon>Metazoa</taxon>
        <taxon>Ecdysozoa</taxon>
        <taxon>Arthropoda</taxon>
        <taxon>Chelicerata</taxon>
        <taxon>Arachnida</taxon>
        <taxon>Araneae</taxon>
        <taxon>Araneomorphae</taxon>
        <taxon>Entelegynae</taxon>
        <taxon>Araneoidea</taxon>
        <taxon>Nephilidae</taxon>
        <taxon>Trichonephila</taxon>
    </lineage>
</organism>
<protein>
    <submittedName>
        <fullName evidence="1">Uncharacterized protein</fullName>
    </submittedName>
</protein>
<name>A0A8X6UQJ4_TRICX</name>